<evidence type="ECO:0000256" key="5">
    <source>
        <dbReference type="ARBA" id="ARBA00022692"/>
    </source>
</evidence>
<feature type="transmembrane region" description="Helical" evidence="8">
    <location>
        <begin position="369"/>
        <end position="394"/>
    </location>
</feature>
<evidence type="ECO:0000256" key="8">
    <source>
        <dbReference type="SAM" id="Phobius"/>
    </source>
</evidence>
<keyword evidence="5 8" id="KW-0812">Transmembrane</keyword>
<evidence type="ECO:0000256" key="3">
    <source>
        <dbReference type="ARBA" id="ARBA00022475"/>
    </source>
</evidence>
<dbReference type="RefSeq" id="WP_145139326.1">
    <property type="nucleotide sequence ID" value="NZ_VLKY01000003.1"/>
</dbReference>
<evidence type="ECO:0000256" key="4">
    <source>
        <dbReference type="ARBA" id="ARBA00022519"/>
    </source>
</evidence>
<feature type="transmembrane region" description="Helical" evidence="8">
    <location>
        <begin position="169"/>
        <end position="192"/>
    </location>
</feature>
<dbReference type="InterPro" id="IPR011850">
    <property type="entry name" value="T2SS_GspF"/>
</dbReference>
<dbReference type="PRINTS" id="PR00812">
    <property type="entry name" value="BCTERIALGSPF"/>
</dbReference>
<dbReference type="Gene3D" id="1.20.81.30">
    <property type="entry name" value="Type II secretion system (T2SS), domain F"/>
    <property type="match status" value="2"/>
</dbReference>
<reference evidence="10 11" key="1">
    <citation type="journal article" date="2015" name="Stand. Genomic Sci.">
        <title>Genomic Encyclopedia of Bacterial and Archaeal Type Strains, Phase III: the genomes of soil and plant-associated and newly described type strains.</title>
        <authorList>
            <person name="Whitman W.B."/>
            <person name="Woyke T."/>
            <person name="Klenk H.P."/>
            <person name="Zhou Y."/>
            <person name="Lilburn T.G."/>
            <person name="Beck B.J."/>
            <person name="De Vos P."/>
            <person name="Vandamme P."/>
            <person name="Eisen J.A."/>
            <person name="Garrity G."/>
            <person name="Hugenholtz P."/>
            <person name="Kyrpides N.C."/>
        </authorList>
    </citation>
    <scope>NUCLEOTIDE SEQUENCE [LARGE SCALE GENOMIC DNA]</scope>
    <source>
        <strain evidence="10 11">CGMCC 1.6858</strain>
    </source>
</reference>
<dbReference type="InterPro" id="IPR003004">
    <property type="entry name" value="GspF/PilC"/>
</dbReference>
<gene>
    <name evidence="10" type="ORF">IQ22_01136</name>
</gene>
<dbReference type="GO" id="GO:0015628">
    <property type="term" value="P:protein secretion by the type II secretion system"/>
    <property type="evidence" value="ECO:0007669"/>
    <property type="project" value="InterPro"/>
</dbReference>
<dbReference type="Pfam" id="PF00482">
    <property type="entry name" value="T2SSF"/>
    <property type="match status" value="2"/>
</dbReference>
<evidence type="ECO:0000256" key="2">
    <source>
        <dbReference type="ARBA" id="ARBA00005745"/>
    </source>
</evidence>
<dbReference type="OrthoDB" id="9805682at2"/>
<dbReference type="Proteomes" id="UP000316905">
    <property type="component" value="Unassembled WGS sequence"/>
</dbReference>
<evidence type="ECO:0000256" key="1">
    <source>
        <dbReference type="ARBA" id="ARBA00004429"/>
    </source>
</evidence>
<evidence type="ECO:0000256" key="6">
    <source>
        <dbReference type="ARBA" id="ARBA00022989"/>
    </source>
</evidence>
<dbReference type="PANTHER" id="PTHR30012">
    <property type="entry name" value="GENERAL SECRETION PATHWAY PROTEIN"/>
    <property type="match status" value="1"/>
</dbReference>
<dbReference type="FunFam" id="1.20.81.30:FF:000001">
    <property type="entry name" value="Type II secretion system protein F"/>
    <property type="match status" value="2"/>
</dbReference>
<dbReference type="GO" id="GO:0015627">
    <property type="term" value="C:type II protein secretion system complex"/>
    <property type="evidence" value="ECO:0007669"/>
    <property type="project" value="InterPro"/>
</dbReference>
<dbReference type="InterPro" id="IPR018076">
    <property type="entry name" value="T2SS_GspF_dom"/>
</dbReference>
<protein>
    <submittedName>
        <fullName evidence="10">General secretion pathway protein F</fullName>
    </submittedName>
</protein>
<keyword evidence="4" id="KW-0997">Cell inner membrane</keyword>
<feature type="domain" description="Type II secretion system protein GspF" evidence="9">
    <location>
        <begin position="274"/>
        <end position="395"/>
    </location>
</feature>
<keyword evidence="11" id="KW-1185">Reference proteome</keyword>
<comment type="caution">
    <text evidence="10">The sequence shown here is derived from an EMBL/GenBank/DDBJ whole genome shotgun (WGS) entry which is preliminary data.</text>
</comment>
<keyword evidence="3" id="KW-1003">Cell membrane</keyword>
<comment type="subcellular location">
    <subcellularLocation>
        <location evidence="1">Cell inner membrane</location>
        <topology evidence="1">Multi-pass membrane protein</topology>
    </subcellularLocation>
</comment>
<dbReference type="InterPro" id="IPR042094">
    <property type="entry name" value="T2SS_GspF_sf"/>
</dbReference>
<dbReference type="EMBL" id="VLKY01000003">
    <property type="protein sequence ID" value="TWI56684.1"/>
    <property type="molecule type" value="Genomic_DNA"/>
</dbReference>
<name>A0A562QIW6_9PSED</name>
<evidence type="ECO:0000259" key="9">
    <source>
        <dbReference type="Pfam" id="PF00482"/>
    </source>
</evidence>
<feature type="domain" description="Type II secretion system protein GspF" evidence="9">
    <location>
        <begin position="70"/>
        <end position="193"/>
    </location>
</feature>
<evidence type="ECO:0000313" key="11">
    <source>
        <dbReference type="Proteomes" id="UP000316905"/>
    </source>
</evidence>
<feature type="transmembrane region" description="Helical" evidence="8">
    <location>
        <begin position="212"/>
        <end position="240"/>
    </location>
</feature>
<comment type="similarity">
    <text evidence="2">Belongs to the GSP F family.</text>
</comment>
<evidence type="ECO:0000256" key="7">
    <source>
        <dbReference type="ARBA" id="ARBA00023136"/>
    </source>
</evidence>
<accession>A0A562QIW6</accession>
<keyword evidence="7 8" id="KW-0472">Membrane</keyword>
<dbReference type="NCBIfam" id="TIGR02120">
    <property type="entry name" value="GspF"/>
    <property type="match status" value="1"/>
</dbReference>
<organism evidence="10 11">
    <name type="scientific">Pseudomonas duriflava</name>
    <dbReference type="NCBI Taxonomy" id="459528"/>
    <lineage>
        <taxon>Bacteria</taxon>
        <taxon>Pseudomonadati</taxon>
        <taxon>Pseudomonadota</taxon>
        <taxon>Gammaproteobacteria</taxon>
        <taxon>Pseudomonadales</taxon>
        <taxon>Pseudomonadaceae</taxon>
        <taxon>Pseudomonas</taxon>
    </lineage>
</organism>
<dbReference type="AlphaFoldDB" id="A0A562QIW6"/>
<dbReference type="PANTHER" id="PTHR30012:SF7">
    <property type="entry name" value="PROTEIN TRANSPORT PROTEIN HOFC HOMOLOG"/>
    <property type="match status" value="1"/>
</dbReference>
<dbReference type="GO" id="GO:0005886">
    <property type="term" value="C:plasma membrane"/>
    <property type="evidence" value="ECO:0007669"/>
    <property type="project" value="UniProtKB-SubCell"/>
</dbReference>
<evidence type="ECO:0000313" key="10">
    <source>
        <dbReference type="EMBL" id="TWI56684.1"/>
    </source>
</evidence>
<keyword evidence="6 8" id="KW-1133">Transmembrane helix</keyword>
<proteinExistence type="inferred from homology"/>
<sequence length="403" mass="43542">MAQFRYRALDTAGEAINGQLEAPGQEEAVNQLQERGLLVLQVVPTQGEAARGWRAWFNRDPLSGAGLAQFTQQLATLLSAGQPLDRALSILLSQPSEDKSRRLIERIRERVKGGRPLSAALSEEGGQFSQLYISMVRAGEAGGSLEDTLAQLALYLERSQALRGEVINALIYPAFLVVGVLGSLALLMAYVVPQFVPIFADLGVPVPLMTQSVLWLGQFLSNYGLLILIGLIASLWLLGARLRDPERRMRWDRRLLSVRLMGPLIQRLETARLARTLGTLLGNGVPLLSALSIGRQVCANRALQGAVSEAADQVKDGGSLAAALGSSRLLPHLSLQMIQVGEESGQLDAMLIKVADIFDAEARRGIDRLLAALVPSLTIVMAVLVAFIMLAIMLPLMSLTSNI</sequence>